<dbReference type="AlphaFoldDB" id="A0A0B6RW77"/>
<gene>
    <name evidence="2" type="ORF">BGL_2c15550</name>
</gene>
<dbReference type="Proteomes" id="UP000031838">
    <property type="component" value="Chromosome 2"/>
</dbReference>
<reference evidence="3" key="1">
    <citation type="submission" date="2011-03" db="EMBL/GenBank/DDBJ databases">
        <authorList>
            <person name="Voget S."/>
            <person name="Streit W.R."/>
            <person name="Jaeger K.E."/>
            <person name="Daniel R."/>
        </authorList>
    </citation>
    <scope>NUCLEOTIDE SEQUENCE [LARGE SCALE GENOMIC DNA]</scope>
    <source>
        <strain evidence="3">PG1</strain>
    </source>
</reference>
<sequence>MKTVHYRAAALAALLAGAAASVHADPVPLPDPQIPGYHFPETEATLLGWVNQPTAANRQSIDLHGWGLWASLTAPSGQTEFGIQNVPVYLTWLSPQEIAKLPPGTASRPVKLAHVQRALTLGLPTQFFRSKSLIDKLDKDAAKHKKLLGAASSTPMSVRDTDVIETVGYDPSAAAFAQQNNLFSLAALRAIYKAGNASIPAFPDTAVTIKPVYKVVSKAHSFQNLYVMPAWPGTPEVITPKIKSEGFPESSWPGCVYVDNQNTGTSTASGVDPTCKGPTANSTYGLGDFIHATVTKDNIDQIKSTSRLTDIELGDTVILVGMHVTSREMTEWTWQSYFWTPDPANPPLPSSAEVASHRPAQLTGPAAHYAMTIGYQMVAPNQPVSSGKSVGEPVIAYNPYLESGFNAATFGPTPANPGITNPATGKTYRATVGVQTNCMACHGTASAAFDGSKRLAYLTDMYLSRTDPVFQKHLQTEFLWSIPDNAR</sequence>
<evidence type="ECO:0000256" key="1">
    <source>
        <dbReference type="SAM" id="SignalP"/>
    </source>
</evidence>
<dbReference type="EMBL" id="CP002581">
    <property type="protein sequence ID" value="AJK49622.1"/>
    <property type="molecule type" value="Genomic_DNA"/>
</dbReference>
<proteinExistence type="predicted"/>
<keyword evidence="3" id="KW-1185">Reference proteome</keyword>
<feature type="signal peptide" evidence="1">
    <location>
        <begin position="1"/>
        <end position="24"/>
    </location>
</feature>
<reference evidence="2 3" key="2">
    <citation type="journal article" date="2016" name="Appl. Microbiol. Biotechnol.">
        <title>Mutations improving production and secretion of extracellular lipase by Burkholderia glumae PG1.</title>
        <authorList>
            <person name="Knapp A."/>
            <person name="Voget S."/>
            <person name="Gao R."/>
            <person name="Zaburannyi N."/>
            <person name="Krysciak D."/>
            <person name="Breuer M."/>
            <person name="Hauer B."/>
            <person name="Streit W.R."/>
            <person name="Muller R."/>
            <person name="Daniel R."/>
            <person name="Jaeger K.E."/>
        </authorList>
    </citation>
    <scope>NUCLEOTIDE SEQUENCE [LARGE SCALE GENOMIC DNA]</scope>
    <source>
        <strain evidence="2 3">PG1</strain>
    </source>
</reference>
<accession>A0A0B6RW77</accession>
<evidence type="ECO:0000313" key="3">
    <source>
        <dbReference type="Proteomes" id="UP000031838"/>
    </source>
</evidence>
<name>A0A0B6RW77_BURPL</name>
<dbReference type="KEGG" id="bgp:BGL_2c15550"/>
<evidence type="ECO:0000313" key="2">
    <source>
        <dbReference type="EMBL" id="AJK49622.1"/>
    </source>
</evidence>
<feature type="chain" id="PRO_5002109718" description="Cytochrome c domain-containing protein" evidence="1">
    <location>
        <begin position="25"/>
        <end position="487"/>
    </location>
</feature>
<dbReference type="HOGENOM" id="CLU_536151_0_0_4"/>
<dbReference type="RefSeq" id="WP_042628027.1">
    <property type="nucleotide sequence ID" value="NZ_CP002581.1"/>
</dbReference>
<evidence type="ECO:0008006" key="4">
    <source>
        <dbReference type="Google" id="ProtNLM"/>
    </source>
</evidence>
<protein>
    <recommendedName>
        <fullName evidence="4">Cytochrome c domain-containing protein</fullName>
    </recommendedName>
</protein>
<organism evidence="2 3">
    <name type="scientific">Burkholderia plantarii</name>
    <dbReference type="NCBI Taxonomy" id="41899"/>
    <lineage>
        <taxon>Bacteria</taxon>
        <taxon>Pseudomonadati</taxon>
        <taxon>Pseudomonadota</taxon>
        <taxon>Betaproteobacteria</taxon>
        <taxon>Burkholderiales</taxon>
        <taxon>Burkholderiaceae</taxon>
        <taxon>Burkholderia</taxon>
    </lineage>
</organism>
<keyword evidence="1" id="KW-0732">Signal</keyword>